<feature type="signal peptide" evidence="5">
    <location>
        <begin position="1"/>
        <end position="42"/>
    </location>
</feature>
<accession>A0AA35R166</accession>
<comment type="similarity">
    <text evidence="4">Belongs to the peptidase S8 family.</text>
</comment>
<dbReference type="Proteomes" id="UP001174909">
    <property type="component" value="Unassembled WGS sequence"/>
</dbReference>
<dbReference type="GO" id="GO:0016020">
    <property type="term" value="C:membrane"/>
    <property type="evidence" value="ECO:0007669"/>
    <property type="project" value="TreeGrafter"/>
</dbReference>
<keyword evidence="5" id="KW-0732">Signal</keyword>
<dbReference type="SUPFAM" id="SSF54897">
    <property type="entry name" value="Protease propeptides/inhibitors"/>
    <property type="match status" value="1"/>
</dbReference>
<dbReference type="GO" id="GO:0016485">
    <property type="term" value="P:protein processing"/>
    <property type="evidence" value="ECO:0007669"/>
    <property type="project" value="TreeGrafter"/>
</dbReference>
<evidence type="ECO:0000256" key="2">
    <source>
        <dbReference type="ARBA" id="ARBA00022801"/>
    </source>
</evidence>
<dbReference type="GO" id="GO:0004252">
    <property type="term" value="F:serine-type endopeptidase activity"/>
    <property type="evidence" value="ECO:0007669"/>
    <property type="project" value="InterPro"/>
</dbReference>
<feature type="non-terminal residue" evidence="7">
    <location>
        <position position="236"/>
    </location>
</feature>
<dbReference type="PROSITE" id="PS00136">
    <property type="entry name" value="SUBTILASE_ASP"/>
    <property type="match status" value="1"/>
</dbReference>
<feature type="chain" id="PRO_5041346430" evidence="5">
    <location>
        <begin position="43"/>
        <end position="236"/>
    </location>
</feature>
<evidence type="ECO:0000313" key="8">
    <source>
        <dbReference type="Proteomes" id="UP001174909"/>
    </source>
</evidence>
<dbReference type="InterPro" id="IPR023827">
    <property type="entry name" value="Peptidase_S8_Asp-AS"/>
</dbReference>
<dbReference type="SUPFAM" id="SSF52743">
    <property type="entry name" value="Subtilisin-like"/>
    <property type="match status" value="1"/>
</dbReference>
<dbReference type="Pfam" id="PF16470">
    <property type="entry name" value="S8_pro-domain"/>
    <property type="match status" value="1"/>
</dbReference>
<dbReference type="InterPro" id="IPR036852">
    <property type="entry name" value="Peptidase_S8/S53_dom_sf"/>
</dbReference>
<keyword evidence="1" id="KW-0645">Protease</keyword>
<reference evidence="7" key="1">
    <citation type="submission" date="2023-03" db="EMBL/GenBank/DDBJ databases">
        <authorList>
            <person name="Steffen K."/>
            <person name="Cardenas P."/>
        </authorList>
    </citation>
    <scope>NUCLEOTIDE SEQUENCE</scope>
</reference>
<protein>
    <submittedName>
        <fullName evidence="7">PC3-like endoprotease variant A</fullName>
    </submittedName>
</protein>
<dbReference type="InterPro" id="IPR032815">
    <property type="entry name" value="S8_pro-domain"/>
</dbReference>
<evidence type="ECO:0000256" key="1">
    <source>
        <dbReference type="ARBA" id="ARBA00022670"/>
    </source>
</evidence>
<dbReference type="AlphaFoldDB" id="A0AA35R166"/>
<dbReference type="PROSITE" id="PS51892">
    <property type="entry name" value="SUBTILASE"/>
    <property type="match status" value="1"/>
</dbReference>
<dbReference type="InterPro" id="IPR038466">
    <property type="entry name" value="S8_pro-domain_sf"/>
</dbReference>
<keyword evidence="3" id="KW-0720">Serine protease</keyword>
<comment type="caution">
    <text evidence="7">The sequence shown here is derived from an EMBL/GenBank/DDBJ whole genome shotgun (WGS) entry which is preliminary data.</text>
</comment>
<dbReference type="Gene3D" id="3.40.50.200">
    <property type="entry name" value="Peptidase S8/S53 domain"/>
    <property type="match status" value="1"/>
</dbReference>
<dbReference type="PANTHER" id="PTHR42884:SF14">
    <property type="entry name" value="NEUROENDOCRINE CONVERTASE 1"/>
    <property type="match status" value="1"/>
</dbReference>
<dbReference type="PANTHER" id="PTHR42884">
    <property type="entry name" value="PROPROTEIN CONVERTASE SUBTILISIN/KEXIN-RELATED"/>
    <property type="match status" value="1"/>
</dbReference>
<keyword evidence="2" id="KW-0378">Hydrolase</keyword>
<evidence type="ECO:0000256" key="5">
    <source>
        <dbReference type="SAM" id="SignalP"/>
    </source>
</evidence>
<keyword evidence="8" id="KW-1185">Reference proteome</keyword>
<comment type="caution">
    <text evidence="4">Lacks conserved residue(s) required for the propagation of feature annotation.</text>
</comment>
<organism evidence="7 8">
    <name type="scientific">Geodia barretti</name>
    <name type="common">Barrett's horny sponge</name>
    <dbReference type="NCBI Taxonomy" id="519541"/>
    <lineage>
        <taxon>Eukaryota</taxon>
        <taxon>Metazoa</taxon>
        <taxon>Porifera</taxon>
        <taxon>Demospongiae</taxon>
        <taxon>Heteroscleromorpha</taxon>
        <taxon>Tetractinellida</taxon>
        <taxon>Astrophorina</taxon>
        <taxon>Geodiidae</taxon>
        <taxon>Geodia</taxon>
    </lineage>
</organism>
<evidence type="ECO:0000313" key="7">
    <source>
        <dbReference type="EMBL" id="CAI8000228.1"/>
    </source>
</evidence>
<name>A0AA35R166_GEOBA</name>
<gene>
    <name evidence="7" type="ORF">GBAR_LOCUS2871</name>
</gene>
<dbReference type="EMBL" id="CASHTH010000394">
    <property type="protein sequence ID" value="CAI8000228.1"/>
    <property type="molecule type" value="Genomic_DNA"/>
</dbReference>
<evidence type="ECO:0000259" key="6">
    <source>
        <dbReference type="Pfam" id="PF16470"/>
    </source>
</evidence>
<proteinExistence type="inferred from homology"/>
<feature type="domain" description="Peptidase S8 pro-domain" evidence="6">
    <location>
        <begin position="40"/>
        <end position="114"/>
    </location>
</feature>
<dbReference type="Gene3D" id="3.30.70.850">
    <property type="entry name" value="Peptidase S8, pro-domain"/>
    <property type="match status" value="1"/>
</dbReference>
<sequence>KVGVANDLAPWRLSLSWFSSFSCLLWLSQSASVLATVATSWAVEIDGGEGEAERLSRAHGLINRGRVGSLSRHYHFELAEPTNGDVSAAITKALSKEISVKHAEPQVVKEHEKRDYIVPADPGWSKQWSLKSAGEVEGDDSRLDMRVEQVWLQGFTGRGVTTTVIDDGLEWKHDDLISNYVSREVSGVRMHAGTEHMHFYQAPVHEATHVGSSSLLVCASEIDSFLMSPFLIYLSV</sequence>
<evidence type="ECO:0000256" key="4">
    <source>
        <dbReference type="PROSITE-ProRule" id="PRU01240"/>
    </source>
</evidence>
<evidence type="ECO:0000256" key="3">
    <source>
        <dbReference type="ARBA" id="ARBA00022825"/>
    </source>
</evidence>